<protein>
    <submittedName>
        <fullName evidence="3">Uncharacterized protein</fullName>
    </submittedName>
</protein>
<evidence type="ECO:0000313" key="3">
    <source>
        <dbReference type="EMBL" id="KAK3894547.1"/>
    </source>
</evidence>
<organism evidence="3 4">
    <name type="scientific">Petrolisthes cinctipes</name>
    <name type="common">Flat porcelain crab</name>
    <dbReference type="NCBI Taxonomy" id="88211"/>
    <lineage>
        <taxon>Eukaryota</taxon>
        <taxon>Metazoa</taxon>
        <taxon>Ecdysozoa</taxon>
        <taxon>Arthropoda</taxon>
        <taxon>Crustacea</taxon>
        <taxon>Multicrustacea</taxon>
        <taxon>Malacostraca</taxon>
        <taxon>Eumalacostraca</taxon>
        <taxon>Eucarida</taxon>
        <taxon>Decapoda</taxon>
        <taxon>Pleocyemata</taxon>
        <taxon>Anomura</taxon>
        <taxon>Galatheoidea</taxon>
        <taxon>Porcellanidae</taxon>
        <taxon>Petrolisthes</taxon>
    </lineage>
</organism>
<feature type="region of interest" description="Disordered" evidence="1">
    <location>
        <begin position="68"/>
        <end position="88"/>
    </location>
</feature>
<keyword evidence="4" id="KW-1185">Reference proteome</keyword>
<dbReference type="EMBL" id="JAWQEG010000106">
    <property type="protein sequence ID" value="KAK3894547.1"/>
    <property type="molecule type" value="Genomic_DNA"/>
</dbReference>
<dbReference type="Proteomes" id="UP001286313">
    <property type="component" value="Unassembled WGS sequence"/>
</dbReference>
<gene>
    <name evidence="2" type="ORF">Pcinc_001700</name>
    <name evidence="3" type="ORF">Pcinc_001703</name>
</gene>
<accession>A0AAE1L4A5</accession>
<evidence type="ECO:0000313" key="4">
    <source>
        <dbReference type="Proteomes" id="UP001286313"/>
    </source>
</evidence>
<name>A0AAE1L4A5_PETCI</name>
<dbReference type="EMBL" id="JAWQEG010000106">
    <property type="protein sequence ID" value="KAK3894544.1"/>
    <property type="molecule type" value="Genomic_DNA"/>
</dbReference>
<comment type="caution">
    <text evidence="3">The sequence shown here is derived from an EMBL/GenBank/DDBJ whole genome shotgun (WGS) entry which is preliminary data.</text>
</comment>
<evidence type="ECO:0000313" key="2">
    <source>
        <dbReference type="EMBL" id="KAK3894544.1"/>
    </source>
</evidence>
<reference evidence="3" key="1">
    <citation type="submission" date="2023-10" db="EMBL/GenBank/DDBJ databases">
        <title>Genome assemblies of two species of porcelain crab, Petrolisthes cinctipes and Petrolisthes manimaculis (Anomura: Porcellanidae).</title>
        <authorList>
            <person name="Angst P."/>
        </authorList>
    </citation>
    <scope>NUCLEOTIDE SEQUENCE</scope>
    <source>
        <strain evidence="3">PB745_01</strain>
        <tissue evidence="3">Gill</tissue>
    </source>
</reference>
<proteinExistence type="predicted"/>
<dbReference type="AlphaFoldDB" id="A0AAE1L4A5"/>
<evidence type="ECO:0000256" key="1">
    <source>
        <dbReference type="SAM" id="MobiDB-lite"/>
    </source>
</evidence>
<sequence length="121" mass="12415">MESFDTLGLGGTSTKLSSLCSSGSVFVTVRHNLLSVLVANAELLASSPFNIELLASSPVNAELLASSPVNTELPTSSQGKTELPTSSPVDTELATFSTELSCSSVKKSKGGFLPSAIPTSH</sequence>